<dbReference type="InterPro" id="IPR001041">
    <property type="entry name" value="2Fe-2S_ferredoxin-type"/>
</dbReference>
<dbReference type="PANTHER" id="PTHR44379:SF6">
    <property type="entry name" value="BLR6046 PROTEIN"/>
    <property type="match status" value="1"/>
</dbReference>
<gene>
    <name evidence="6" type="ORF">J0A69_10280</name>
</gene>
<dbReference type="InterPro" id="IPR036010">
    <property type="entry name" value="2Fe-2S_ferredoxin-like_sf"/>
</dbReference>
<dbReference type="Proteomes" id="UP000664480">
    <property type="component" value="Unassembled WGS sequence"/>
</dbReference>
<dbReference type="PANTHER" id="PTHR44379">
    <property type="entry name" value="OXIDOREDUCTASE WITH IRON-SULFUR SUBUNIT"/>
    <property type="match status" value="1"/>
</dbReference>
<name>A0ABS3CGB1_9BACT</name>
<dbReference type="SUPFAM" id="SSF54292">
    <property type="entry name" value="2Fe-2S ferredoxin-like"/>
    <property type="match status" value="1"/>
</dbReference>
<reference evidence="6 7" key="1">
    <citation type="submission" date="2021-03" db="EMBL/GenBank/DDBJ databases">
        <title>novel species isolated from a fishpond in China.</title>
        <authorList>
            <person name="Lu H."/>
            <person name="Cai Z."/>
        </authorList>
    </citation>
    <scope>NUCLEOTIDE SEQUENCE [LARGE SCALE GENOMIC DNA]</scope>
    <source>
        <strain evidence="6 7">YJ13C</strain>
    </source>
</reference>
<organism evidence="6 7">
    <name type="scientific">Algoriphagus pacificus</name>
    <dbReference type="NCBI Taxonomy" id="2811234"/>
    <lineage>
        <taxon>Bacteria</taxon>
        <taxon>Pseudomonadati</taxon>
        <taxon>Bacteroidota</taxon>
        <taxon>Cytophagia</taxon>
        <taxon>Cytophagales</taxon>
        <taxon>Cyclobacteriaceae</taxon>
        <taxon>Algoriphagus</taxon>
    </lineage>
</organism>
<comment type="caution">
    <text evidence="6">The sequence shown here is derived from an EMBL/GenBank/DDBJ whole genome shotgun (WGS) entry which is preliminary data.</text>
</comment>
<dbReference type="InterPro" id="IPR012675">
    <property type="entry name" value="Beta-grasp_dom_sf"/>
</dbReference>
<dbReference type="Pfam" id="PF00111">
    <property type="entry name" value="Fer2"/>
    <property type="match status" value="1"/>
</dbReference>
<dbReference type="Gene3D" id="3.10.20.30">
    <property type="match status" value="1"/>
</dbReference>
<evidence type="ECO:0000259" key="5">
    <source>
        <dbReference type="PROSITE" id="PS51085"/>
    </source>
</evidence>
<dbReference type="PROSITE" id="PS51085">
    <property type="entry name" value="2FE2S_FER_2"/>
    <property type="match status" value="1"/>
</dbReference>
<accession>A0ABS3CGB1</accession>
<evidence type="ECO:0000256" key="2">
    <source>
        <dbReference type="ARBA" id="ARBA00022723"/>
    </source>
</evidence>
<proteinExistence type="predicted"/>
<keyword evidence="7" id="KW-1185">Reference proteome</keyword>
<evidence type="ECO:0000256" key="4">
    <source>
        <dbReference type="ARBA" id="ARBA00023014"/>
    </source>
</evidence>
<keyword evidence="2" id="KW-0479">Metal-binding</keyword>
<protein>
    <submittedName>
        <fullName evidence="6">(2Fe-2S)-binding protein</fullName>
    </submittedName>
</protein>
<dbReference type="SUPFAM" id="SSF47741">
    <property type="entry name" value="CO dehydrogenase ISP C-domain like"/>
    <property type="match status" value="1"/>
</dbReference>
<dbReference type="CDD" id="cd00207">
    <property type="entry name" value="fer2"/>
    <property type="match status" value="1"/>
</dbReference>
<keyword evidence="1" id="KW-0001">2Fe-2S</keyword>
<dbReference type="Pfam" id="PF01799">
    <property type="entry name" value="Fer2_2"/>
    <property type="match status" value="1"/>
</dbReference>
<dbReference type="EMBL" id="JAFKCU010000002">
    <property type="protein sequence ID" value="MBN7815820.1"/>
    <property type="molecule type" value="Genomic_DNA"/>
</dbReference>
<dbReference type="InterPro" id="IPR002888">
    <property type="entry name" value="2Fe-2S-bd"/>
</dbReference>
<evidence type="ECO:0000256" key="3">
    <source>
        <dbReference type="ARBA" id="ARBA00023004"/>
    </source>
</evidence>
<sequence>MPKFTIKLNGSKKTIEADSDTPLLYVLRDHLELNGPKFGCGLSQCGACMVLINGKAATSCIRPISSVGDAEIITLEGLADKNGKLHPVQEAFVEEQAAQCGYCLNGMVMASVALLDSKPNPNDEEIKEALELNLCRCSTQARIIKAVKKAVKNSAGL</sequence>
<dbReference type="RefSeq" id="WP_206586466.1">
    <property type="nucleotide sequence ID" value="NZ_JAFKCU010000002.1"/>
</dbReference>
<evidence type="ECO:0000313" key="7">
    <source>
        <dbReference type="Proteomes" id="UP000664480"/>
    </source>
</evidence>
<dbReference type="Gene3D" id="1.10.150.120">
    <property type="entry name" value="[2Fe-2S]-binding domain"/>
    <property type="match status" value="1"/>
</dbReference>
<keyword evidence="3" id="KW-0408">Iron</keyword>
<evidence type="ECO:0000313" key="6">
    <source>
        <dbReference type="EMBL" id="MBN7815820.1"/>
    </source>
</evidence>
<dbReference type="InterPro" id="IPR036884">
    <property type="entry name" value="2Fe-2S-bd_dom_sf"/>
</dbReference>
<keyword evidence="4" id="KW-0411">Iron-sulfur</keyword>
<feature type="domain" description="2Fe-2S ferredoxin-type" evidence="5">
    <location>
        <begin position="2"/>
        <end position="78"/>
    </location>
</feature>
<dbReference type="InterPro" id="IPR051452">
    <property type="entry name" value="Diverse_Oxidoreductases"/>
</dbReference>
<evidence type="ECO:0000256" key="1">
    <source>
        <dbReference type="ARBA" id="ARBA00022714"/>
    </source>
</evidence>